<reference evidence="2" key="1">
    <citation type="journal article" date="2016" name="Nat. Genet.">
        <title>A high-quality carrot genome assembly provides new insights into carotenoid accumulation and asterid genome evolution.</title>
        <authorList>
            <person name="Iorizzo M."/>
            <person name="Ellison S."/>
            <person name="Senalik D."/>
            <person name="Zeng P."/>
            <person name="Satapoomin P."/>
            <person name="Huang J."/>
            <person name="Bowman M."/>
            <person name="Iovene M."/>
            <person name="Sanseverino W."/>
            <person name="Cavagnaro P."/>
            <person name="Yildiz M."/>
            <person name="Macko-Podgorni A."/>
            <person name="Moranska E."/>
            <person name="Grzebelus E."/>
            <person name="Grzebelus D."/>
            <person name="Ashrafi H."/>
            <person name="Zheng Z."/>
            <person name="Cheng S."/>
            <person name="Spooner D."/>
            <person name="Van Deynze A."/>
            <person name="Simon P."/>
        </authorList>
    </citation>
    <scope>NUCLEOTIDE SEQUENCE [LARGE SCALE GENOMIC DNA]</scope>
    <source>
        <tissue evidence="2">Leaf</tissue>
    </source>
</reference>
<organism evidence="2">
    <name type="scientific">Daucus carota subsp. sativus</name>
    <name type="common">Carrot</name>
    <dbReference type="NCBI Taxonomy" id="79200"/>
    <lineage>
        <taxon>Eukaryota</taxon>
        <taxon>Viridiplantae</taxon>
        <taxon>Streptophyta</taxon>
        <taxon>Embryophyta</taxon>
        <taxon>Tracheophyta</taxon>
        <taxon>Spermatophyta</taxon>
        <taxon>Magnoliopsida</taxon>
        <taxon>eudicotyledons</taxon>
        <taxon>Gunneridae</taxon>
        <taxon>Pentapetalae</taxon>
        <taxon>asterids</taxon>
        <taxon>campanulids</taxon>
        <taxon>Apiales</taxon>
        <taxon>Apiaceae</taxon>
        <taxon>Apioideae</taxon>
        <taxon>Scandiceae</taxon>
        <taxon>Daucinae</taxon>
        <taxon>Daucus</taxon>
        <taxon>Daucus sect. Daucus</taxon>
    </lineage>
</organism>
<feature type="compositionally biased region" description="Basic and acidic residues" evidence="1">
    <location>
        <begin position="204"/>
        <end position="221"/>
    </location>
</feature>
<feature type="region of interest" description="Disordered" evidence="1">
    <location>
        <begin position="124"/>
        <end position="282"/>
    </location>
</feature>
<dbReference type="PANTHER" id="PTHR47541:SF1">
    <property type="entry name" value="TETRATRICOPEPTIDE REPEAT (TPR)-LIKE SUPERFAMILY PROTEIN"/>
    <property type="match status" value="1"/>
</dbReference>
<dbReference type="OMA" id="QHTGALM"/>
<dbReference type="PANTHER" id="PTHR47541">
    <property type="entry name" value="TETRATRICOPEPTIDE REPEAT (TPR)-LIKE SUPERFAMILY PROTEIN"/>
    <property type="match status" value="1"/>
</dbReference>
<accession>A0A164X4W5</accession>
<dbReference type="SUPFAM" id="SSF48452">
    <property type="entry name" value="TPR-like"/>
    <property type="match status" value="1"/>
</dbReference>
<dbReference type="OrthoDB" id="2942533at2759"/>
<feature type="compositionally biased region" description="Basic and acidic residues" evidence="1">
    <location>
        <begin position="163"/>
        <end position="173"/>
    </location>
</feature>
<gene>
    <name evidence="2" type="ORF">DCAR_019927</name>
    <name evidence="3" type="ORF">DCAR_0626563</name>
</gene>
<dbReference type="Gramene" id="KZM92708">
    <property type="protein sequence ID" value="KZM92708"/>
    <property type="gene ID" value="DCAR_019927"/>
</dbReference>
<dbReference type="Gene3D" id="1.25.40.10">
    <property type="entry name" value="Tetratricopeptide repeat domain"/>
    <property type="match status" value="1"/>
</dbReference>
<protein>
    <submittedName>
        <fullName evidence="2">Uncharacterized protein</fullName>
    </submittedName>
</protein>
<evidence type="ECO:0000256" key="1">
    <source>
        <dbReference type="SAM" id="MobiDB-lite"/>
    </source>
</evidence>
<dbReference type="EMBL" id="LNRQ01000006">
    <property type="protein sequence ID" value="KZM92708.1"/>
    <property type="molecule type" value="Genomic_DNA"/>
</dbReference>
<dbReference type="Proteomes" id="UP000077755">
    <property type="component" value="Chromosome 6"/>
</dbReference>
<keyword evidence="4" id="KW-1185">Reference proteome</keyword>
<reference evidence="3" key="2">
    <citation type="submission" date="2022-03" db="EMBL/GenBank/DDBJ databases">
        <title>Draft title - Genomic analysis of global carrot germplasm unveils the trajectory of domestication and the origin of high carotenoid orange carrot.</title>
        <authorList>
            <person name="Iorizzo M."/>
            <person name="Ellison S."/>
            <person name="Senalik D."/>
            <person name="Macko-Podgorni A."/>
            <person name="Grzebelus D."/>
            <person name="Bostan H."/>
            <person name="Rolling W."/>
            <person name="Curaba J."/>
            <person name="Simon P."/>
        </authorList>
    </citation>
    <scope>NUCLEOTIDE SEQUENCE</scope>
    <source>
        <tissue evidence="3">Leaf</tissue>
    </source>
</reference>
<sequence>MAPGGAVNMIERAHQMYREGKYEEALVFYTDALCLAKTKPQKIALHSNRAACFLKLHRFNKAADECTSVLELDYNHTGALMLRAQTLVTLKEYHAALFDVNRLIDLNPESDVYQNLQARLKTQMSLAPIPEAETEFEEDEDSEEEQDQEDEIEVEEGLDQQEGNDKKDEHVGGESEANAVVERNISTENRSTVTGKTALQSSDHCQKVEKDTDQSQSRKESSVQNSAGWQTIPKPKGHSNLDYSRWDRVEDDSSDEDDDEDEEESQPQYRFRVRTVGVQQVK</sequence>
<dbReference type="SMART" id="SM00028">
    <property type="entry name" value="TPR"/>
    <property type="match status" value="3"/>
</dbReference>
<feature type="compositionally biased region" description="Acidic residues" evidence="1">
    <location>
        <begin position="132"/>
        <end position="159"/>
    </location>
</feature>
<feature type="compositionally biased region" description="Polar residues" evidence="1">
    <location>
        <begin position="184"/>
        <end position="203"/>
    </location>
</feature>
<proteinExistence type="predicted"/>
<dbReference type="InterPro" id="IPR019734">
    <property type="entry name" value="TPR_rpt"/>
</dbReference>
<evidence type="ECO:0000313" key="3">
    <source>
        <dbReference type="EMBL" id="WOH07134.1"/>
    </source>
</evidence>
<name>A0A164X4W5_DAUCS</name>
<feature type="compositionally biased region" description="Acidic residues" evidence="1">
    <location>
        <begin position="249"/>
        <end position="265"/>
    </location>
</feature>
<dbReference type="KEGG" id="dcr:108224951"/>
<dbReference type="AlphaFoldDB" id="A0A164X4W5"/>
<dbReference type="InterPro" id="IPR011990">
    <property type="entry name" value="TPR-like_helical_dom_sf"/>
</dbReference>
<dbReference type="EMBL" id="CP093348">
    <property type="protein sequence ID" value="WOH07134.1"/>
    <property type="molecule type" value="Genomic_DNA"/>
</dbReference>
<evidence type="ECO:0000313" key="2">
    <source>
        <dbReference type="EMBL" id="KZM92708.1"/>
    </source>
</evidence>
<evidence type="ECO:0000313" key="4">
    <source>
        <dbReference type="Proteomes" id="UP000077755"/>
    </source>
</evidence>